<dbReference type="PANTHER" id="PTHR32089:SF114">
    <property type="entry name" value="METHYL-ACCEPTING CHEMOTAXIS PROTEIN MCPB"/>
    <property type="match status" value="1"/>
</dbReference>
<keyword evidence="5" id="KW-0472">Membrane</keyword>
<dbReference type="GO" id="GO:0006935">
    <property type="term" value="P:chemotaxis"/>
    <property type="evidence" value="ECO:0007669"/>
    <property type="project" value="InterPro"/>
</dbReference>
<dbReference type="HOGENOM" id="CLU_000445_107_18_7"/>
<dbReference type="AlphaFoldDB" id="Q3A8K0"/>
<reference evidence="8 9" key="2">
    <citation type="journal article" date="2012" name="BMC Genomics">
        <title>The genome of Pelobacter carbinolicus reveals surprising metabolic capabilities and physiological features.</title>
        <authorList>
            <person name="Aklujkar M."/>
            <person name="Haveman S.A."/>
            <person name="Didonato R.Jr."/>
            <person name="Chertkov O."/>
            <person name="Han C.S."/>
            <person name="Land M.L."/>
            <person name="Brown P."/>
            <person name="Lovley D.R."/>
        </authorList>
    </citation>
    <scope>NUCLEOTIDE SEQUENCE [LARGE SCALE GENOMIC DNA]</scope>
    <source>
        <strain evidence="9">DSM 2380 / NBRC 103641 / GraBd1</strain>
    </source>
</reference>
<dbReference type="CDD" id="cd06225">
    <property type="entry name" value="HAMP"/>
    <property type="match status" value="1"/>
</dbReference>
<evidence type="ECO:0000259" key="6">
    <source>
        <dbReference type="PROSITE" id="PS50111"/>
    </source>
</evidence>
<name>Q3A8K0_SYNC1</name>
<dbReference type="Pfam" id="PF00672">
    <property type="entry name" value="HAMP"/>
    <property type="match status" value="1"/>
</dbReference>
<keyword evidence="5" id="KW-0812">Transmembrane</keyword>
<dbReference type="OrthoDB" id="9765597at2"/>
<dbReference type="SUPFAM" id="SSF58104">
    <property type="entry name" value="Methyl-accepting chemotaxis protein (MCP) signaling domain"/>
    <property type="match status" value="1"/>
</dbReference>
<keyword evidence="9" id="KW-1185">Reference proteome</keyword>
<feature type="transmembrane region" description="Helical" evidence="5">
    <location>
        <begin position="7"/>
        <end position="27"/>
    </location>
</feature>
<dbReference type="Pfam" id="PF00015">
    <property type="entry name" value="MCPsignal"/>
    <property type="match status" value="1"/>
</dbReference>
<dbReference type="InterPro" id="IPR003660">
    <property type="entry name" value="HAMP_dom"/>
</dbReference>
<evidence type="ECO:0000256" key="2">
    <source>
        <dbReference type="ARBA" id="ARBA00029447"/>
    </source>
</evidence>
<reference evidence="9" key="1">
    <citation type="submission" date="2005-10" db="EMBL/GenBank/DDBJ databases">
        <title>Complete sequence of Pelobacter carbinolicus DSM 2380.</title>
        <authorList>
            <person name="Copeland A."/>
            <person name="Lucas S."/>
            <person name="Lapidus A."/>
            <person name="Barry K."/>
            <person name="Detter J.C."/>
            <person name="Glavina T."/>
            <person name="Hammon N."/>
            <person name="Israni S."/>
            <person name="Pitluck S."/>
            <person name="Chertkov O."/>
            <person name="Schmutz J."/>
            <person name="Larimer F."/>
            <person name="Land M."/>
            <person name="Kyrpides N."/>
            <person name="Ivanova N."/>
            <person name="Richardson P."/>
        </authorList>
    </citation>
    <scope>NUCLEOTIDE SEQUENCE [LARGE SCALE GENOMIC DNA]</scope>
    <source>
        <strain evidence="9">DSM 2380 / NBRC 103641 / GraBd1</strain>
    </source>
</reference>
<dbReference type="GO" id="GO:0007165">
    <property type="term" value="P:signal transduction"/>
    <property type="evidence" value="ECO:0007669"/>
    <property type="project" value="UniProtKB-KW"/>
</dbReference>
<dbReference type="GO" id="GO:0004888">
    <property type="term" value="F:transmembrane signaling receptor activity"/>
    <property type="evidence" value="ECO:0007669"/>
    <property type="project" value="InterPro"/>
</dbReference>
<dbReference type="STRING" id="338963.Pcar_0029"/>
<dbReference type="eggNOG" id="COG0840">
    <property type="taxonomic scope" value="Bacteria"/>
</dbReference>
<evidence type="ECO:0000313" key="9">
    <source>
        <dbReference type="Proteomes" id="UP000002534"/>
    </source>
</evidence>
<evidence type="ECO:0000259" key="7">
    <source>
        <dbReference type="PROSITE" id="PS50885"/>
    </source>
</evidence>
<organism evidence="8 9">
    <name type="scientific">Syntrophotalea carbinolica (strain DSM 2380 / NBRC 103641 / GraBd1)</name>
    <name type="common">Pelobacter carbinolicus</name>
    <dbReference type="NCBI Taxonomy" id="338963"/>
    <lineage>
        <taxon>Bacteria</taxon>
        <taxon>Pseudomonadati</taxon>
        <taxon>Thermodesulfobacteriota</taxon>
        <taxon>Desulfuromonadia</taxon>
        <taxon>Desulfuromonadales</taxon>
        <taxon>Syntrophotaleaceae</taxon>
        <taxon>Syntrophotalea</taxon>
    </lineage>
</organism>
<evidence type="ECO:0000256" key="5">
    <source>
        <dbReference type="SAM" id="Phobius"/>
    </source>
</evidence>
<sequence length="425" mass="45631">MRVEITYKFVMGFIIVVASIVALNYLVPATGLVPDYLEQTLSTTCALLVGLLLGWFFSKAFTANILVLKNAAERISDGDLSETIYLPNNLFPDETAELADSLNQVTTSLRELVGYIRTSSSKVAEESQGLSTMSQEVTASAHEVTGAVEMISHGAETQAAMVEKASEHFRQMARSVDQVAEAARAVAGAAGETVQTAERGGQVVTLAMTKLGQVLDGVEQHGQQMMTFSSRVQKIGKVADFITVLSQKTNLLALNASIEAARAGEQGRGFTVVAEEICKLADSSERAMAEITEMINTLQEESAQVQEVLKENVLEMSSGRSAVLRTGQTFEEIVTTAKVAGERAEGISVLSRKQVDEVEKMADAVDEIARVVTENAAASEESSAASEQQSAAMERMALSAQGLNALAEELQERVSRFHLGTLRNP</sequence>
<evidence type="ECO:0000256" key="4">
    <source>
        <dbReference type="SAM" id="Coils"/>
    </source>
</evidence>
<keyword evidence="5" id="KW-1133">Transmembrane helix</keyword>
<evidence type="ECO:0000256" key="1">
    <source>
        <dbReference type="ARBA" id="ARBA00023224"/>
    </source>
</evidence>
<protein>
    <submittedName>
        <fullName evidence="8">Methyl-accepting chemotaxis sensory transducer, class 44H</fullName>
    </submittedName>
</protein>
<dbReference type="PROSITE" id="PS50111">
    <property type="entry name" value="CHEMOTAXIS_TRANSDUC_2"/>
    <property type="match status" value="1"/>
</dbReference>
<dbReference type="RefSeq" id="WP_011339676.1">
    <property type="nucleotide sequence ID" value="NC_007498.2"/>
</dbReference>
<feature type="domain" description="Methyl-accepting transducer" evidence="6">
    <location>
        <begin position="133"/>
        <end position="390"/>
    </location>
</feature>
<comment type="similarity">
    <text evidence="2">Belongs to the methyl-accepting chemotaxis (MCP) protein family.</text>
</comment>
<dbReference type="PRINTS" id="PR00260">
    <property type="entry name" value="CHEMTRNSDUCR"/>
</dbReference>
<gene>
    <name evidence="8" type="primary">mcp44H</name>
    <name evidence="8" type="ordered locus">Pcar_0029</name>
</gene>
<feature type="domain" description="HAMP" evidence="7">
    <location>
        <begin position="59"/>
        <end position="114"/>
    </location>
</feature>
<proteinExistence type="inferred from homology"/>
<dbReference type="Proteomes" id="UP000002534">
    <property type="component" value="Chromosome"/>
</dbReference>
<feature type="transmembrane region" description="Helical" evidence="5">
    <location>
        <begin position="47"/>
        <end position="68"/>
    </location>
</feature>
<dbReference type="KEGG" id="pca:Pcar_0029"/>
<dbReference type="InterPro" id="IPR004090">
    <property type="entry name" value="Chemotax_Me-accpt_rcpt"/>
</dbReference>
<feature type="coiled-coil region" evidence="4">
    <location>
        <begin position="281"/>
        <end position="311"/>
    </location>
</feature>
<dbReference type="GO" id="GO:0016020">
    <property type="term" value="C:membrane"/>
    <property type="evidence" value="ECO:0007669"/>
    <property type="project" value="InterPro"/>
</dbReference>
<dbReference type="Gene3D" id="1.10.287.950">
    <property type="entry name" value="Methyl-accepting chemotaxis protein"/>
    <property type="match status" value="1"/>
</dbReference>
<keyword evidence="4" id="KW-0175">Coiled coil</keyword>
<dbReference type="PROSITE" id="PS50885">
    <property type="entry name" value="HAMP"/>
    <property type="match status" value="1"/>
</dbReference>
<keyword evidence="1 3" id="KW-0807">Transducer</keyword>
<dbReference type="PANTHER" id="PTHR32089">
    <property type="entry name" value="METHYL-ACCEPTING CHEMOTAXIS PROTEIN MCPB"/>
    <property type="match status" value="1"/>
</dbReference>
<dbReference type="Gene3D" id="6.10.340.10">
    <property type="match status" value="1"/>
</dbReference>
<dbReference type="EMBL" id="CP000142">
    <property type="protein sequence ID" value="ABA87292.1"/>
    <property type="molecule type" value="Genomic_DNA"/>
</dbReference>
<dbReference type="InterPro" id="IPR004089">
    <property type="entry name" value="MCPsignal_dom"/>
</dbReference>
<dbReference type="SMART" id="SM00283">
    <property type="entry name" value="MA"/>
    <property type="match status" value="1"/>
</dbReference>
<evidence type="ECO:0000313" key="8">
    <source>
        <dbReference type="EMBL" id="ABA87292.1"/>
    </source>
</evidence>
<dbReference type="SMART" id="SM00304">
    <property type="entry name" value="HAMP"/>
    <property type="match status" value="2"/>
</dbReference>
<accession>Q3A8K0</accession>
<evidence type="ECO:0000256" key="3">
    <source>
        <dbReference type="PROSITE-ProRule" id="PRU00284"/>
    </source>
</evidence>